<sequence>MFARPVQKNPGLIDTGFDPRDYHETELIAGGFLSGEEVEVPKEYYIDGLVYENQGPFPTCTAHSTTTVIEKKYDTFRGLALSQMHLFLHSGGTERGNSFTAPLNLAKKLGAIKYERMPMPTEKPANWLEHYRNQAEMTPFTDAFKIGAYLRIDPDVDSMKQALLKYGPLLVGVAANNGIGNKYGSTGHTRAASKDNHEVVLDGFNEENWRIHDSLAFAELSKGKWYPSLDYEFKNVFAITEIDVTHEQIEENKEKTLAEEFSIALAHYNKRRDLWGPKGEQAVALKLREAFDTSHNYEIQKVANKFWTVYSNATTYAGYSIQDMLNDAHHFVRTQGREHAFNLNRPRK</sequence>
<evidence type="ECO:0000313" key="2">
    <source>
        <dbReference type="EMBL" id="QJI04818.1"/>
    </source>
</evidence>
<proteinExistence type="predicted"/>
<accession>A0A6M3Y637</accession>
<name>A0A6M3Y637_9ZZZZ</name>
<dbReference type="EMBL" id="MT141521">
    <property type="protein sequence ID" value="QJA64548.1"/>
    <property type="molecule type" value="Genomic_DNA"/>
</dbReference>
<evidence type="ECO:0008006" key="3">
    <source>
        <dbReference type="Google" id="ProtNLM"/>
    </source>
</evidence>
<reference evidence="2" key="1">
    <citation type="submission" date="2020-03" db="EMBL/GenBank/DDBJ databases">
        <title>The deep terrestrial virosphere.</title>
        <authorList>
            <person name="Holmfeldt K."/>
            <person name="Nilsson E."/>
            <person name="Simone D."/>
            <person name="Lopez-Fernandez M."/>
            <person name="Wu X."/>
            <person name="de Brujin I."/>
            <person name="Lundin D."/>
            <person name="Andersson A."/>
            <person name="Bertilsson S."/>
            <person name="Dopson M."/>
        </authorList>
    </citation>
    <scope>NUCLEOTIDE SEQUENCE</scope>
    <source>
        <strain evidence="2">MM415A00115</strain>
        <strain evidence="1">MM415B00490</strain>
    </source>
</reference>
<organism evidence="2">
    <name type="scientific">viral metagenome</name>
    <dbReference type="NCBI Taxonomy" id="1070528"/>
    <lineage>
        <taxon>unclassified sequences</taxon>
        <taxon>metagenomes</taxon>
        <taxon>organismal metagenomes</taxon>
    </lineage>
</organism>
<gene>
    <name evidence="2" type="ORF">MM415A00115_0053</name>
    <name evidence="1" type="ORF">MM415B00490_0046</name>
</gene>
<dbReference type="InterPro" id="IPR038765">
    <property type="entry name" value="Papain-like_cys_pep_sf"/>
</dbReference>
<protein>
    <recommendedName>
        <fullName evidence="3">Peptidase</fullName>
    </recommendedName>
</protein>
<evidence type="ECO:0000313" key="1">
    <source>
        <dbReference type="EMBL" id="QJA64548.1"/>
    </source>
</evidence>
<dbReference type="Gene3D" id="3.90.70.10">
    <property type="entry name" value="Cysteine proteinases"/>
    <property type="match status" value="1"/>
</dbReference>
<dbReference type="SUPFAM" id="SSF54001">
    <property type="entry name" value="Cysteine proteinases"/>
    <property type="match status" value="1"/>
</dbReference>
<dbReference type="AlphaFoldDB" id="A0A6M3Y637"/>
<dbReference type="EMBL" id="MT145190">
    <property type="protein sequence ID" value="QJI04818.1"/>
    <property type="molecule type" value="Genomic_DNA"/>
</dbReference>